<evidence type="ECO:0000313" key="2">
    <source>
        <dbReference type="EMBL" id="GII32960.1"/>
    </source>
</evidence>
<organism evidence="2 3">
    <name type="scientific">Planotetraspora mira</name>
    <dbReference type="NCBI Taxonomy" id="58121"/>
    <lineage>
        <taxon>Bacteria</taxon>
        <taxon>Bacillati</taxon>
        <taxon>Actinomycetota</taxon>
        <taxon>Actinomycetes</taxon>
        <taxon>Streptosporangiales</taxon>
        <taxon>Streptosporangiaceae</taxon>
        <taxon>Planotetraspora</taxon>
    </lineage>
</organism>
<dbReference type="Pfam" id="PF14690">
    <property type="entry name" value="Zn_ribbon_ISL3"/>
    <property type="match status" value="1"/>
</dbReference>
<dbReference type="PANTHER" id="PTHR33498">
    <property type="entry name" value="TRANSPOSASE FOR INSERTION SEQUENCE ELEMENT IS1557"/>
    <property type="match status" value="1"/>
</dbReference>
<evidence type="ECO:0000313" key="3">
    <source>
        <dbReference type="Proteomes" id="UP000650628"/>
    </source>
</evidence>
<sequence>MLDLDELVRVVFSGLSPLVVKDVVDEGERIRVRARTPDGSATCSGCGAETARVHGYHDRTVADVPIDARRVLVVVQVRRLVCPTGGCRQTFREQLPGVLERYQRRTTRLTSKIGAVVPRTGRTS</sequence>
<comment type="caution">
    <text evidence="2">The sequence shown here is derived from an EMBL/GenBank/DDBJ whole genome shotgun (WGS) entry which is preliminary data.</text>
</comment>
<evidence type="ECO:0000259" key="1">
    <source>
        <dbReference type="Pfam" id="PF14690"/>
    </source>
</evidence>
<protein>
    <recommendedName>
        <fullName evidence="1">Transposase IS204/IS1001/IS1096/IS1165 zinc-finger domain-containing protein</fullName>
    </recommendedName>
</protein>
<accession>A0A8J3X9L3</accession>
<reference evidence="2 3" key="1">
    <citation type="submission" date="2021-01" db="EMBL/GenBank/DDBJ databases">
        <title>Whole genome shotgun sequence of Planotetraspora mira NBRC 15435.</title>
        <authorList>
            <person name="Komaki H."/>
            <person name="Tamura T."/>
        </authorList>
    </citation>
    <scope>NUCLEOTIDE SEQUENCE [LARGE SCALE GENOMIC DNA]</scope>
    <source>
        <strain evidence="2 3">NBRC 15435</strain>
    </source>
</reference>
<name>A0A8J3X9L3_9ACTN</name>
<dbReference type="EMBL" id="BOOO01000037">
    <property type="protein sequence ID" value="GII32960.1"/>
    <property type="molecule type" value="Genomic_DNA"/>
</dbReference>
<dbReference type="Proteomes" id="UP000650628">
    <property type="component" value="Unassembled WGS sequence"/>
</dbReference>
<dbReference type="InterPro" id="IPR029261">
    <property type="entry name" value="Transposase_Znf"/>
</dbReference>
<feature type="domain" description="Transposase IS204/IS1001/IS1096/IS1165 zinc-finger" evidence="1">
    <location>
        <begin position="41"/>
        <end position="84"/>
    </location>
</feature>
<dbReference type="InterPro" id="IPR047951">
    <property type="entry name" value="Transpos_ISL3"/>
</dbReference>
<keyword evidence="3" id="KW-1185">Reference proteome</keyword>
<dbReference type="AlphaFoldDB" id="A0A8J3X9L3"/>
<gene>
    <name evidence="2" type="ORF">Pmi06nite_64020</name>
</gene>
<proteinExistence type="predicted"/>
<dbReference type="PANTHER" id="PTHR33498:SF1">
    <property type="entry name" value="TRANSPOSASE FOR INSERTION SEQUENCE ELEMENT IS1557"/>
    <property type="match status" value="1"/>
</dbReference>